<organism evidence="3 4">
    <name type="scientific">Arthrobacter crusticola</name>
    <dbReference type="NCBI Taxonomy" id="2547960"/>
    <lineage>
        <taxon>Bacteria</taxon>
        <taxon>Bacillati</taxon>
        <taxon>Actinomycetota</taxon>
        <taxon>Actinomycetes</taxon>
        <taxon>Micrococcales</taxon>
        <taxon>Micrococcaceae</taxon>
        <taxon>Arthrobacter</taxon>
    </lineage>
</organism>
<accession>A0A4V3AMC1</accession>
<reference evidence="3 4" key="1">
    <citation type="submission" date="2019-03" db="EMBL/GenBank/DDBJ databases">
        <title>Arthrobacter sp. nov., an bacterium isolated from biocrust in Mu Us Desert.</title>
        <authorList>
            <person name="Lixiong L."/>
        </authorList>
    </citation>
    <scope>NUCLEOTIDE SEQUENCE [LARGE SCALE GENOMIC DNA]</scope>
    <source>
        <strain evidence="3 4">SLN-3</strain>
    </source>
</reference>
<evidence type="ECO:0000259" key="2">
    <source>
        <dbReference type="Pfam" id="PF13761"/>
    </source>
</evidence>
<feature type="compositionally biased region" description="Basic residues" evidence="1">
    <location>
        <begin position="29"/>
        <end position="42"/>
    </location>
</feature>
<dbReference type="Pfam" id="PF13761">
    <property type="entry name" value="DUF4166"/>
    <property type="match status" value="1"/>
</dbReference>
<sequence length="271" mass="30387">MSIRWSFRPGSPTPTSGSRRRAGCDPRDRRRQSPRAGHRPRIRAQAGRNIAVKSIYQEVLGRDFDRLQPELREYFGLHAGSGQSGVGTGRFDVAGCPARFARPAFRLTALDNAFFPEYETSVPFTIANYPHTDPFGRPALTARREIRFSTAVRVFEDTTSLQGGRLTDYLGSRRRMATALTCSVTDAGRMRMVSTATRLFAGIRIALPDAVGASATMEQWWDGQRFRITTRVVHRQLGTLLVYAGSFDYELQGFDGVLPGPAQPRRWEERT</sequence>
<protein>
    <submittedName>
        <fullName evidence="3">DUF4166 domain-containing protein</fullName>
    </submittedName>
</protein>
<evidence type="ECO:0000313" key="3">
    <source>
        <dbReference type="EMBL" id="TDK23582.1"/>
    </source>
</evidence>
<dbReference type="Proteomes" id="UP000295411">
    <property type="component" value="Unassembled WGS sequence"/>
</dbReference>
<gene>
    <name evidence="3" type="ORF">E2F48_16485</name>
</gene>
<dbReference type="EMBL" id="SMTK01000006">
    <property type="protein sequence ID" value="TDK23582.1"/>
    <property type="molecule type" value="Genomic_DNA"/>
</dbReference>
<dbReference type="OrthoDB" id="2448833at2"/>
<dbReference type="InterPro" id="IPR025311">
    <property type="entry name" value="DUF4166"/>
</dbReference>
<feature type="domain" description="DUF4166" evidence="2">
    <location>
        <begin position="67"/>
        <end position="247"/>
    </location>
</feature>
<keyword evidence="4" id="KW-1185">Reference proteome</keyword>
<name>A0A4V3AMC1_9MICC</name>
<feature type="region of interest" description="Disordered" evidence="1">
    <location>
        <begin position="1"/>
        <end position="43"/>
    </location>
</feature>
<comment type="caution">
    <text evidence="3">The sequence shown here is derived from an EMBL/GenBank/DDBJ whole genome shotgun (WGS) entry which is preliminary data.</text>
</comment>
<evidence type="ECO:0000313" key="4">
    <source>
        <dbReference type="Proteomes" id="UP000295411"/>
    </source>
</evidence>
<evidence type="ECO:0000256" key="1">
    <source>
        <dbReference type="SAM" id="MobiDB-lite"/>
    </source>
</evidence>
<proteinExistence type="predicted"/>
<dbReference type="AlphaFoldDB" id="A0A4V3AMC1"/>